<proteinExistence type="predicted"/>
<organism evidence="2 3">
    <name type="scientific">Ruminococcus flavefaciens</name>
    <dbReference type="NCBI Taxonomy" id="1265"/>
    <lineage>
        <taxon>Bacteria</taxon>
        <taxon>Bacillati</taxon>
        <taxon>Bacillota</taxon>
        <taxon>Clostridia</taxon>
        <taxon>Eubacteriales</taxon>
        <taxon>Oscillospiraceae</taxon>
        <taxon>Ruminococcus</taxon>
    </lineage>
</organism>
<dbReference type="Gene3D" id="3.40.50.1110">
    <property type="entry name" value="SGNH hydrolase"/>
    <property type="match status" value="1"/>
</dbReference>
<dbReference type="Proteomes" id="UP000245720">
    <property type="component" value="Unassembled WGS sequence"/>
</dbReference>
<protein>
    <submittedName>
        <fullName evidence="2">Lysophospholipase L1-like esterase</fullName>
    </submittedName>
</protein>
<dbReference type="SUPFAM" id="SSF52266">
    <property type="entry name" value="SGNH hydrolase"/>
    <property type="match status" value="1"/>
</dbReference>
<dbReference type="RefSeq" id="WP_109725222.1">
    <property type="nucleotide sequence ID" value="NZ_QGDI01000001.1"/>
</dbReference>
<accession>A0A315Y4U4</accession>
<evidence type="ECO:0000259" key="1">
    <source>
        <dbReference type="Pfam" id="PF13472"/>
    </source>
</evidence>
<dbReference type="EMBL" id="QGDI01000001">
    <property type="protein sequence ID" value="PWJ15422.1"/>
    <property type="molecule type" value="Genomic_DNA"/>
</dbReference>
<comment type="caution">
    <text evidence="2">The sequence shown here is derived from an EMBL/GenBank/DDBJ whole genome shotgun (WGS) entry which is preliminary data.</text>
</comment>
<evidence type="ECO:0000313" key="3">
    <source>
        <dbReference type="Proteomes" id="UP000245720"/>
    </source>
</evidence>
<evidence type="ECO:0000313" key="2">
    <source>
        <dbReference type="EMBL" id="PWJ15422.1"/>
    </source>
</evidence>
<dbReference type="InterPro" id="IPR013830">
    <property type="entry name" value="SGNH_hydro"/>
</dbReference>
<gene>
    <name evidence="2" type="ORF">IE37_00320</name>
</gene>
<sequence>MKSLLYSLRSKSHIFCLILFMSIISLFSLTSADIPAPPPRSADSVLVSAMNKAAEAISEEMTQYTFTTSTTVTTTTTTTVSVSPYAVCAPTTYTGSSPNSQFYQDRLAVAGDSLALGLDVYGFVPDIHNIAGESVSMWNLDYFTFDVGGGEMGLIDAVEYIHPQLLYISIGMNDVNMNYPDPYVTRYREVIDELIRRMPDINIVVASITPVCSYCEVVRNDIIREYNAELKKMVDDMNSPQVVFFDVYSVVCDENLDLREDYTSGDGLHLYIPCYSDILSALFDFLDTTDFKARMGG</sequence>
<reference evidence="2 3" key="1">
    <citation type="submission" date="2018-05" db="EMBL/GenBank/DDBJ databases">
        <title>The Hungate 1000. A catalogue of reference genomes from the rumen microbiome.</title>
        <authorList>
            <person name="Kelly W."/>
        </authorList>
    </citation>
    <scope>NUCLEOTIDE SEQUENCE [LARGE SCALE GENOMIC DNA]</scope>
    <source>
        <strain evidence="2 3">SAb67</strain>
    </source>
</reference>
<feature type="domain" description="SGNH hydrolase-type esterase" evidence="1">
    <location>
        <begin position="153"/>
        <end position="270"/>
    </location>
</feature>
<dbReference type="AlphaFoldDB" id="A0A315Y4U4"/>
<dbReference type="InterPro" id="IPR036514">
    <property type="entry name" value="SGNH_hydro_sf"/>
</dbReference>
<dbReference type="Pfam" id="PF13472">
    <property type="entry name" value="Lipase_GDSL_2"/>
    <property type="match status" value="1"/>
</dbReference>
<name>A0A315Y4U4_RUMFL</name>
<dbReference type="OrthoDB" id="1818764at2"/>